<dbReference type="InterPro" id="IPR027421">
    <property type="entry name" value="DNA_pol_lamdba_lyase_dom_sf"/>
</dbReference>
<feature type="compositionally biased region" description="Low complexity" evidence="1">
    <location>
        <begin position="121"/>
        <end position="136"/>
    </location>
</feature>
<evidence type="ECO:0000256" key="1">
    <source>
        <dbReference type="SAM" id="MobiDB-lite"/>
    </source>
</evidence>
<dbReference type="EMBL" id="VDMD01000003">
    <property type="protein sequence ID" value="TRM66695.1"/>
    <property type="molecule type" value="Genomic_DNA"/>
</dbReference>
<dbReference type="Gene3D" id="1.10.150.110">
    <property type="entry name" value="DNA polymerase beta, N-terminal domain-like"/>
    <property type="match status" value="1"/>
</dbReference>
<feature type="region of interest" description="Disordered" evidence="1">
    <location>
        <begin position="75"/>
        <end position="224"/>
    </location>
</feature>
<name>A0A550CPH5_9AGAR</name>
<dbReference type="Proteomes" id="UP000320762">
    <property type="component" value="Unassembled WGS sequence"/>
</dbReference>
<organism evidence="3 4">
    <name type="scientific">Schizophyllum amplum</name>
    <dbReference type="NCBI Taxonomy" id="97359"/>
    <lineage>
        <taxon>Eukaryota</taxon>
        <taxon>Fungi</taxon>
        <taxon>Dikarya</taxon>
        <taxon>Basidiomycota</taxon>
        <taxon>Agaricomycotina</taxon>
        <taxon>Agaricomycetes</taxon>
        <taxon>Agaricomycetidae</taxon>
        <taxon>Agaricales</taxon>
        <taxon>Schizophyllaceae</taxon>
        <taxon>Schizophyllum</taxon>
    </lineage>
</organism>
<dbReference type="AlphaFoldDB" id="A0A550CPH5"/>
<dbReference type="OrthoDB" id="5963188at2759"/>
<sequence length="224" mass="24800">MSANPLFLEWVEEFHGEKDYRKRGGPPRATGYENAIRALETCTVRYEHPSELKKLSGIGPTCISRLIEKLEAHCESEGIPMPEPPAPKRRAPAKRKQTVAQKRAAAAAAAAAEKKSDVKLKNVAVKAKPAPAVKPKNGLDVNKKAPDVKPRNPYPDIKITPGGLLSSQDRSASDTLPRKRTASRRKELDDSASSDNSDSKEDREDSTDDEDMYPPPKKRRVIRR</sequence>
<evidence type="ECO:0000313" key="4">
    <source>
        <dbReference type="Proteomes" id="UP000320762"/>
    </source>
</evidence>
<protein>
    <recommendedName>
        <fullName evidence="2">Crossover junction endonuclease MUS81-like HHH domain-containing protein</fullName>
    </recommendedName>
</protein>
<feature type="compositionally biased region" description="Polar residues" evidence="1">
    <location>
        <begin position="165"/>
        <end position="174"/>
    </location>
</feature>
<comment type="caution">
    <text evidence="3">The sequence shown here is derived from an EMBL/GenBank/DDBJ whole genome shotgun (WGS) entry which is preliminary data.</text>
</comment>
<feature type="compositionally biased region" description="Basic and acidic residues" evidence="1">
    <location>
        <begin position="141"/>
        <end position="150"/>
    </location>
</feature>
<evidence type="ECO:0000313" key="3">
    <source>
        <dbReference type="EMBL" id="TRM66695.1"/>
    </source>
</evidence>
<feature type="domain" description="Crossover junction endonuclease MUS81-like HHH" evidence="2">
    <location>
        <begin position="3"/>
        <end position="75"/>
    </location>
</feature>
<dbReference type="InterPro" id="IPR010996">
    <property type="entry name" value="HHH_MUS81"/>
</dbReference>
<proteinExistence type="predicted"/>
<dbReference type="Pfam" id="PF14716">
    <property type="entry name" value="HHH_8"/>
    <property type="match status" value="1"/>
</dbReference>
<evidence type="ECO:0000259" key="2">
    <source>
        <dbReference type="Pfam" id="PF14716"/>
    </source>
</evidence>
<keyword evidence="4" id="KW-1185">Reference proteome</keyword>
<dbReference type="STRING" id="97359.A0A550CPH5"/>
<feature type="compositionally biased region" description="Basic residues" evidence="1">
    <location>
        <begin position="87"/>
        <end position="97"/>
    </location>
</feature>
<gene>
    <name evidence="3" type="ORF">BD626DRAFT_483537</name>
</gene>
<dbReference type="SUPFAM" id="SSF47802">
    <property type="entry name" value="DNA polymerase beta, N-terminal domain-like"/>
    <property type="match status" value="1"/>
</dbReference>
<reference evidence="3 4" key="1">
    <citation type="journal article" date="2019" name="New Phytol.">
        <title>Comparative genomics reveals unique wood-decay strategies and fruiting body development in the Schizophyllaceae.</title>
        <authorList>
            <person name="Almasi E."/>
            <person name="Sahu N."/>
            <person name="Krizsan K."/>
            <person name="Balint B."/>
            <person name="Kovacs G.M."/>
            <person name="Kiss B."/>
            <person name="Cseklye J."/>
            <person name="Drula E."/>
            <person name="Henrissat B."/>
            <person name="Nagy I."/>
            <person name="Chovatia M."/>
            <person name="Adam C."/>
            <person name="LaButti K."/>
            <person name="Lipzen A."/>
            <person name="Riley R."/>
            <person name="Grigoriev I.V."/>
            <person name="Nagy L.G."/>
        </authorList>
    </citation>
    <scope>NUCLEOTIDE SEQUENCE [LARGE SCALE GENOMIC DNA]</scope>
    <source>
        <strain evidence="3 4">NL-1724</strain>
    </source>
</reference>
<accession>A0A550CPH5</accession>